<evidence type="ECO:0000313" key="1">
    <source>
        <dbReference type="EMBL" id="ADI36116.1"/>
    </source>
</evidence>
<dbReference type="HOGENOM" id="CLU_1472123_0_0_2"/>
<protein>
    <submittedName>
        <fullName evidence="1">Uncharacterized protein</fullName>
    </submittedName>
</protein>
<accession>D7DSK6</accession>
<dbReference type="EMBL" id="CP002057">
    <property type="protein sequence ID" value="ADI36116.1"/>
    <property type="molecule type" value="Genomic_DNA"/>
</dbReference>
<dbReference type="Proteomes" id="UP000007722">
    <property type="component" value="Chromosome"/>
</dbReference>
<gene>
    <name evidence="1" type="ordered locus">Mvol_0456</name>
</gene>
<dbReference type="STRING" id="456320.Mvol_0456"/>
<dbReference type="KEGG" id="mvo:Mvol_0456"/>
<dbReference type="InParanoid" id="D7DSK6"/>
<keyword evidence="2" id="KW-1185">Reference proteome</keyword>
<evidence type="ECO:0000313" key="2">
    <source>
        <dbReference type="Proteomes" id="UP000007722"/>
    </source>
</evidence>
<proteinExistence type="predicted"/>
<sequence>MIINKYKRVSCEEITLNEISFIAQDGAYPTDILCLRGSGSVYSGSKTTQTSTLSLPYDGTITDISTLTQDTINLIYLNSQGGTITIYKDGTQVYTNTAPTAGLYIILEQGNYTATFNYDGARDLIKWDTSNWIKTDLTENSAKTINYLVGHNISVYAIGTFRKEIGTAITANTDIVSFVDVVE</sequence>
<reference evidence="1 2" key="1">
    <citation type="submission" date="2010-05" db="EMBL/GenBank/DDBJ databases">
        <title>Complete sequence of Methanococcus voltae A3.</title>
        <authorList>
            <consortium name="US DOE Joint Genome Institute"/>
            <person name="Lucas S."/>
            <person name="Copeland A."/>
            <person name="Lapidus A."/>
            <person name="Cheng J.-F."/>
            <person name="Bruce D."/>
            <person name="Goodwin L."/>
            <person name="Pitluck S."/>
            <person name="Lowry S."/>
            <person name="Clum A."/>
            <person name="Land M."/>
            <person name="Hauser L."/>
            <person name="Kyrpides N."/>
            <person name="Mikhailova N."/>
            <person name="Whitman W.B."/>
            <person name="Woyke T."/>
        </authorList>
    </citation>
    <scope>NUCLEOTIDE SEQUENCE [LARGE SCALE GENOMIC DNA]</scope>
    <source>
        <strain evidence="2">ATCC BAA-1334 / A3</strain>
    </source>
</reference>
<dbReference type="AlphaFoldDB" id="D7DSK6"/>
<name>D7DSK6_METV3</name>
<organism evidence="1 2">
    <name type="scientific">Methanococcus voltae (strain ATCC BAA-1334 / A3)</name>
    <dbReference type="NCBI Taxonomy" id="456320"/>
    <lineage>
        <taxon>Archaea</taxon>
        <taxon>Methanobacteriati</taxon>
        <taxon>Methanobacteriota</taxon>
        <taxon>Methanomada group</taxon>
        <taxon>Methanococci</taxon>
        <taxon>Methanococcales</taxon>
        <taxon>Methanococcaceae</taxon>
        <taxon>Methanococcus</taxon>
    </lineage>
</organism>